<dbReference type="InterPro" id="IPR022761">
    <property type="entry name" value="Fumarate_lyase_N"/>
</dbReference>
<reference evidence="3" key="1">
    <citation type="journal article" date="2019" name="Int. J. Syst. Evol. Microbiol.">
        <title>The Global Catalogue of Microorganisms (GCM) 10K type strain sequencing project: providing services to taxonomists for standard genome sequencing and annotation.</title>
        <authorList>
            <consortium name="The Broad Institute Genomics Platform"/>
            <consortium name="The Broad Institute Genome Sequencing Center for Infectious Disease"/>
            <person name="Wu L."/>
            <person name="Ma J."/>
        </authorList>
    </citation>
    <scope>NUCLEOTIDE SEQUENCE [LARGE SCALE GENOMIC DNA]</scope>
    <source>
        <strain evidence="3">CCUG 49679</strain>
    </source>
</reference>
<dbReference type="PANTHER" id="PTHR43172">
    <property type="entry name" value="ADENYLOSUCCINATE LYASE"/>
    <property type="match status" value="1"/>
</dbReference>
<dbReference type="Pfam" id="PF00206">
    <property type="entry name" value="Lyase_1"/>
    <property type="match status" value="1"/>
</dbReference>
<sequence length="153" mass="16510">MLQSPLMSPEALMASRDEDFVGVILAFEQALAGAVDKLALDVSLLTQSEVAEVSEPAVPGAGGSSSMPHKRNPVICARFLAEVLGADAAQRVAKEAAETSRHERRDYADVLLADEEIARQVDAQRLRACVDPGLYIGSSPWQVQRVLDMFEAM</sequence>
<dbReference type="EMBL" id="JBHSEO010000008">
    <property type="protein sequence ID" value="MFC4415073.1"/>
    <property type="molecule type" value="Genomic_DNA"/>
</dbReference>
<dbReference type="PROSITE" id="PS00163">
    <property type="entry name" value="FUMARATE_LYASES"/>
    <property type="match status" value="1"/>
</dbReference>
<evidence type="ECO:0000259" key="1">
    <source>
        <dbReference type="SMART" id="SM00998"/>
    </source>
</evidence>
<proteinExistence type="predicted"/>
<keyword evidence="3" id="KW-1185">Reference proteome</keyword>
<dbReference type="Gene3D" id="1.20.200.10">
    <property type="entry name" value="Fumarase/aspartase (Central domain)"/>
    <property type="match status" value="1"/>
</dbReference>
<dbReference type="GO" id="GO:0016829">
    <property type="term" value="F:lyase activity"/>
    <property type="evidence" value="ECO:0007669"/>
    <property type="project" value="UniProtKB-KW"/>
</dbReference>
<dbReference type="Pfam" id="PF10397">
    <property type="entry name" value="ADSL_C"/>
    <property type="match status" value="1"/>
</dbReference>
<dbReference type="SMART" id="SM00998">
    <property type="entry name" value="ADSL_C"/>
    <property type="match status" value="1"/>
</dbReference>
<evidence type="ECO:0000313" key="2">
    <source>
        <dbReference type="EMBL" id="MFC4415073.1"/>
    </source>
</evidence>
<gene>
    <name evidence="2" type="ORF">ACFO0E_01385</name>
</gene>
<accession>A0ABV8X8M2</accession>
<dbReference type="Proteomes" id="UP001596015">
    <property type="component" value="Unassembled WGS sequence"/>
</dbReference>
<dbReference type="InterPro" id="IPR020557">
    <property type="entry name" value="Fumarate_lyase_CS"/>
</dbReference>
<dbReference type="InterPro" id="IPR019468">
    <property type="entry name" value="AdenyloSucc_lyase_C"/>
</dbReference>
<comment type="caution">
    <text evidence="2">The sequence shown here is derived from an EMBL/GenBank/DDBJ whole genome shotgun (WGS) entry which is preliminary data.</text>
</comment>
<feature type="domain" description="Adenylosuccinate lyase C-terminal" evidence="1">
    <location>
        <begin position="72"/>
        <end position="147"/>
    </location>
</feature>
<dbReference type="SUPFAM" id="SSF48557">
    <property type="entry name" value="L-aspartase-like"/>
    <property type="match status" value="1"/>
</dbReference>
<protein>
    <submittedName>
        <fullName evidence="2">Lyase family protein</fullName>
    </submittedName>
</protein>
<evidence type="ECO:0000313" key="3">
    <source>
        <dbReference type="Proteomes" id="UP001596015"/>
    </source>
</evidence>
<dbReference type="RefSeq" id="WP_378111322.1">
    <property type="nucleotide sequence ID" value="NZ_JBHSEO010000008.1"/>
</dbReference>
<organism evidence="2 3">
    <name type="scientific">Chromohalobacter beijerinckii</name>
    <dbReference type="NCBI Taxonomy" id="86179"/>
    <lineage>
        <taxon>Bacteria</taxon>
        <taxon>Pseudomonadati</taxon>
        <taxon>Pseudomonadota</taxon>
        <taxon>Gammaproteobacteria</taxon>
        <taxon>Oceanospirillales</taxon>
        <taxon>Halomonadaceae</taxon>
        <taxon>Chromohalobacter</taxon>
    </lineage>
</organism>
<keyword evidence="2" id="KW-0456">Lyase</keyword>
<name>A0ABV8X8M2_9GAMM</name>
<dbReference type="InterPro" id="IPR008948">
    <property type="entry name" value="L-Aspartase-like"/>
</dbReference>
<dbReference type="PANTHER" id="PTHR43172:SF2">
    <property type="entry name" value="ADENYLOSUCCINATE LYASE C-TERMINAL DOMAIN-CONTAINING PROTEIN"/>
    <property type="match status" value="1"/>
</dbReference>